<dbReference type="InterPro" id="IPR029063">
    <property type="entry name" value="SAM-dependent_MTases_sf"/>
</dbReference>
<feature type="domain" description="Methyltransferase FkbM" evidence="1">
    <location>
        <begin position="68"/>
        <end position="223"/>
    </location>
</feature>
<dbReference type="Pfam" id="PF05050">
    <property type="entry name" value="Methyltransf_21"/>
    <property type="match status" value="1"/>
</dbReference>
<dbReference type="PANTHER" id="PTHR34203">
    <property type="entry name" value="METHYLTRANSFERASE, FKBM FAMILY PROTEIN"/>
    <property type="match status" value="1"/>
</dbReference>
<organism evidence="2 3">
    <name type="scientific">Sphingobium xenophagum</name>
    <dbReference type="NCBI Taxonomy" id="121428"/>
    <lineage>
        <taxon>Bacteria</taxon>
        <taxon>Pseudomonadati</taxon>
        <taxon>Pseudomonadota</taxon>
        <taxon>Alphaproteobacteria</taxon>
        <taxon>Sphingomonadales</taxon>
        <taxon>Sphingomonadaceae</taxon>
        <taxon>Sphingobium</taxon>
    </lineage>
</organism>
<name>A0ABU1WWG2_SPHXE</name>
<reference evidence="2 3" key="1">
    <citation type="submission" date="2023-07" db="EMBL/GenBank/DDBJ databases">
        <title>Sorghum-associated microbial communities from plants grown in Nebraska, USA.</title>
        <authorList>
            <person name="Schachtman D."/>
        </authorList>
    </citation>
    <scope>NUCLEOTIDE SEQUENCE [LARGE SCALE GENOMIC DNA]</scope>
    <source>
        <strain evidence="2 3">4256</strain>
    </source>
</reference>
<evidence type="ECO:0000313" key="3">
    <source>
        <dbReference type="Proteomes" id="UP001267638"/>
    </source>
</evidence>
<keyword evidence="3" id="KW-1185">Reference proteome</keyword>
<dbReference type="InterPro" id="IPR006342">
    <property type="entry name" value="FkbM_mtfrase"/>
</dbReference>
<dbReference type="SUPFAM" id="SSF53335">
    <property type="entry name" value="S-adenosyl-L-methionine-dependent methyltransferases"/>
    <property type="match status" value="1"/>
</dbReference>
<dbReference type="GO" id="GO:0032259">
    <property type="term" value="P:methylation"/>
    <property type="evidence" value="ECO:0007669"/>
    <property type="project" value="UniProtKB-KW"/>
</dbReference>
<dbReference type="InterPro" id="IPR052514">
    <property type="entry name" value="SAM-dependent_MTase"/>
</dbReference>
<comment type="caution">
    <text evidence="2">The sequence shown here is derived from an EMBL/GenBank/DDBJ whole genome shotgun (WGS) entry which is preliminary data.</text>
</comment>
<dbReference type="Proteomes" id="UP001267638">
    <property type="component" value="Unassembled WGS sequence"/>
</dbReference>
<dbReference type="RefSeq" id="WP_310221718.1">
    <property type="nucleotide sequence ID" value="NZ_JAVDWV010000002.1"/>
</dbReference>
<dbReference type="EMBL" id="JAVDWV010000002">
    <property type="protein sequence ID" value="MDR7153656.1"/>
    <property type="molecule type" value="Genomic_DNA"/>
</dbReference>
<accession>A0ABU1WWG2</accession>
<keyword evidence="2" id="KW-0808">Transferase</keyword>
<dbReference type="PANTHER" id="PTHR34203:SF15">
    <property type="entry name" value="SLL1173 PROTEIN"/>
    <property type="match status" value="1"/>
</dbReference>
<dbReference type="GO" id="GO:0008168">
    <property type="term" value="F:methyltransferase activity"/>
    <property type="evidence" value="ECO:0007669"/>
    <property type="project" value="UniProtKB-KW"/>
</dbReference>
<protein>
    <submittedName>
        <fullName evidence="2">FkbM family methyltransferase</fullName>
    </submittedName>
</protein>
<dbReference type="Gene3D" id="3.40.50.150">
    <property type="entry name" value="Vaccinia Virus protein VP39"/>
    <property type="match status" value="1"/>
</dbReference>
<dbReference type="NCBIfam" id="TIGR01444">
    <property type="entry name" value="fkbM_fam"/>
    <property type="match status" value="1"/>
</dbReference>
<evidence type="ECO:0000313" key="2">
    <source>
        <dbReference type="EMBL" id="MDR7153656.1"/>
    </source>
</evidence>
<evidence type="ECO:0000259" key="1">
    <source>
        <dbReference type="Pfam" id="PF05050"/>
    </source>
</evidence>
<keyword evidence="2" id="KW-0489">Methyltransferase</keyword>
<gene>
    <name evidence="2" type="ORF">J2W40_000453</name>
</gene>
<sequence>MMIDDIFIEDEKVALVGELNVVILSRSGPLSLNRFSPIGRSICFYGEHGWNELNFCKLFIQPSDIIFDVGAHQGTHTIVFADAVGPSGAVHAFEPQRLMFQNICATAALNSKVNIHAQNVAVGDAKGKVRIVDFDYGKRGHFSGMKIAPGNTGAEVDLITIDDYVEERDIATINFLKIDVEGLEAKVLAGARASIDRFKPVLYCEYHDSRNDIRRMVADMGYEMFKHAPAGYNADNYFKYPSDRFQGGQDHNAICIHSDHMPKYEPILTANQSVIQKI</sequence>
<proteinExistence type="predicted"/>